<comment type="similarity">
    <text evidence="10">Belongs to the quinolinate synthase family. Type 2 subfamily.</text>
</comment>
<organism evidence="11 12">
    <name type="scientific">Clostridium manihotivorum</name>
    <dbReference type="NCBI Taxonomy" id="2320868"/>
    <lineage>
        <taxon>Bacteria</taxon>
        <taxon>Bacillati</taxon>
        <taxon>Bacillota</taxon>
        <taxon>Clostridia</taxon>
        <taxon>Eubacteriales</taxon>
        <taxon>Clostridiaceae</taxon>
        <taxon>Clostridium</taxon>
    </lineage>
</organism>
<keyword evidence="6 10" id="KW-0808">Transferase</keyword>
<feature type="binding site" evidence="10">
    <location>
        <begin position="109"/>
        <end position="111"/>
    </location>
    <ligand>
        <name>iminosuccinate</name>
        <dbReference type="ChEBI" id="CHEBI:77875"/>
    </ligand>
</feature>
<dbReference type="HAMAP" id="MF_00568">
    <property type="entry name" value="NadA_type2"/>
    <property type="match status" value="1"/>
</dbReference>
<dbReference type="Gene3D" id="3.40.50.10800">
    <property type="entry name" value="NadA-like"/>
    <property type="match status" value="3"/>
</dbReference>
<evidence type="ECO:0000256" key="4">
    <source>
        <dbReference type="ARBA" id="ARBA00022490"/>
    </source>
</evidence>
<name>A0A3R5TGU6_9CLOT</name>
<comment type="cofactor">
    <cofactor evidence="10">
        <name>[4Fe-4S] cluster</name>
        <dbReference type="ChEBI" id="CHEBI:49883"/>
    </cofactor>
    <text evidence="10">Binds 1 [4Fe-4S] cluster per subunit.</text>
</comment>
<dbReference type="EC" id="2.5.1.72" evidence="2 10"/>
<dbReference type="EMBL" id="CP025746">
    <property type="protein sequence ID" value="QAA33159.1"/>
    <property type="molecule type" value="Genomic_DNA"/>
</dbReference>
<dbReference type="RefSeq" id="WP_128213886.1">
    <property type="nucleotide sequence ID" value="NZ_CP025746.1"/>
</dbReference>
<evidence type="ECO:0000256" key="6">
    <source>
        <dbReference type="ARBA" id="ARBA00022679"/>
    </source>
</evidence>
<keyword evidence="4 10" id="KW-0963">Cytoplasm</keyword>
<feature type="binding site" evidence="10">
    <location>
        <position position="169"/>
    </location>
    <ligand>
        <name>[4Fe-4S] cluster</name>
        <dbReference type="ChEBI" id="CHEBI:49883"/>
    </ligand>
</feature>
<feature type="binding site" evidence="10">
    <location>
        <position position="38"/>
    </location>
    <ligand>
        <name>iminosuccinate</name>
        <dbReference type="ChEBI" id="CHEBI:77875"/>
    </ligand>
</feature>
<protein>
    <recommendedName>
        <fullName evidence="2 10">Quinolinate synthase</fullName>
        <ecNumber evidence="2 10">2.5.1.72</ecNumber>
    </recommendedName>
</protein>
<dbReference type="InterPro" id="IPR003473">
    <property type="entry name" value="NadA"/>
</dbReference>
<feature type="binding site" evidence="10">
    <location>
        <position position="21"/>
    </location>
    <ligand>
        <name>iminosuccinate</name>
        <dbReference type="ChEBI" id="CHEBI:77875"/>
    </ligand>
</feature>
<dbReference type="Pfam" id="PF02445">
    <property type="entry name" value="NadA"/>
    <property type="match status" value="1"/>
</dbReference>
<feature type="binding site" evidence="10">
    <location>
        <position position="212"/>
    </location>
    <ligand>
        <name>iminosuccinate</name>
        <dbReference type="ChEBI" id="CHEBI:77875"/>
    </ligand>
</feature>
<keyword evidence="7 10" id="KW-0479">Metal-binding</keyword>
<evidence type="ECO:0000256" key="7">
    <source>
        <dbReference type="ARBA" id="ARBA00022723"/>
    </source>
</evidence>
<keyword evidence="8 10" id="KW-0408">Iron</keyword>
<keyword evidence="3 10" id="KW-0004">4Fe-4S</keyword>
<evidence type="ECO:0000256" key="5">
    <source>
        <dbReference type="ARBA" id="ARBA00022642"/>
    </source>
</evidence>
<keyword evidence="5 10" id="KW-0662">Pyridine nucleotide biosynthesis</keyword>
<dbReference type="Proteomes" id="UP000286268">
    <property type="component" value="Chromosome"/>
</dbReference>
<comment type="pathway">
    <text evidence="1 10">Cofactor biosynthesis; NAD(+) biosynthesis; quinolinate from iminoaspartate: step 1/1.</text>
</comment>
<dbReference type="InterPro" id="IPR023066">
    <property type="entry name" value="Quinolinate_synth_type2"/>
</dbReference>
<dbReference type="SUPFAM" id="SSF142754">
    <property type="entry name" value="NadA-like"/>
    <property type="match status" value="1"/>
</dbReference>
<proteinExistence type="inferred from homology"/>
<comment type="function">
    <text evidence="10">Catalyzes the condensation of iminoaspartate with dihydroxyacetone phosphate to form quinolinate.</text>
</comment>
<evidence type="ECO:0000313" key="12">
    <source>
        <dbReference type="Proteomes" id="UP000286268"/>
    </source>
</evidence>
<comment type="catalytic activity">
    <reaction evidence="10">
        <text>iminosuccinate + dihydroxyacetone phosphate = quinolinate + phosphate + 2 H2O + H(+)</text>
        <dbReference type="Rhea" id="RHEA:25888"/>
        <dbReference type="ChEBI" id="CHEBI:15377"/>
        <dbReference type="ChEBI" id="CHEBI:15378"/>
        <dbReference type="ChEBI" id="CHEBI:29959"/>
        <dbReference type="ChEBI" id="CHEBI:43474"/>
        <dbReference type="ChEBI" id="CHEBI:57642"/>
        <dbReference type="ChEBI" id="CHEBI:77875"/>
        <dbReference type="EC" id="2.5.1.72"/>
    </reaction>
</comment>
<keyword evidence="12" id="KW-1185">Reference proteome</keyword>
<dbReference type="GO" id="GO:0046872">
    <property type="term" value="F:metal ion binding"/>
    <property type="evidence" value="ECO:0007669"/>
    <property type="project" value="UniProtKB-KW"/>
</dbReference>
<evidence type="ECO:0000256" key="1">
    <source>
        <dbReference type="ARBA" id="ARBA00005065"/>
    </source>
</evidence>
<feature type="binding site" evidence="10">
    <location>
        <position position="126"/>
    </location>
    <ligand>
        <name>iminosuccinate</name>
        <dbReference type="ChEBI" id="CHEBI:77875"/>
    </ligand>
</feature>
<dbReference type="GO" id="GO:0034628">
    <property type="term" value="P:'de novo' NAD+ biosynthetic process from L-aspartate"/>
    <property type="evidence" value="ECO:0007669"/>
    <property type="project" value="TreeGrafter"/>
</dbReference>
<evidence type="ECO:0000256" key="8">
    <source>
        <dbReference type="ARBA" id="ARBA00023004"/>
    </source>
</evidence>
<feature type="binding site" evidence="10">
    <location>
        <position position="257"/>
    </location>
    <ligand>
        <name>[4Fe-4S] cluster</name>
        <dbReference type="ChEBI" id="CHEBI:49883"/>
    </ligand>
</feature>
<dbReference type="NCBIfam" id="NF006878">
    <property type="entry name" value="PRK09375.1-2"/>
    <property type="match status" value="1"/>
</dbReference>
<dbReference type="FunFam" id="3.40.50.10800:FF:000003">
    <property type="entry name" value="Quinolinate synthase A"/>
    <property type="match status" value="1"/>
</dbReference>
<dbReference type="UniPathway" id="UPA00253">
    <property type="reaction ID" value="UER00327"/>
</dbReference>
<evidence type="ECO:0000256" key="3">
    <source>
        <dbReference type="ARBA" id="ARBA00022485"/>
    </source>
</evidence>
<accession>A0A3R5TGU6</accession>
<dbReference type="OrthoDB" id="9801204at2"/>
<sequence>MTITEEIQKLKKEKNAIILAHYYQRPEVQEVADYIGDSYYLSKIAKESDKDTIVFCGVKFMAESAKILSPNKKVLLPALDAGCPMADMATAEKVLEYKEKYPKAAVVCYINSSAEVKAVSDVCCTSSNALKIINSLENDQIIFLPDKNLASYIQEKVPNKEIILWPGFCITHKRIREDEVLQAKEAIEGLVVLAHPECEKEIRDLADFVGSTSEIIDFATASDKRNFLIATEEGVLHELKKRNPDKKFFTPRGGLMCINMKKTSLNDVRDALLYDKNIIELDEELRVKAHSCLMKMHSI</sequence>
<comment type="subcellular location">
    <subcellularLocation>
        <location evidence="10">Cytoplasm</location>
    </subcellularLocation>
</comment>
<feature type="binding site" evidence="10">
    <location>
        <position position="83"/>
    </location>
    <ligand>
        <name>[4Fe-4S] cluster</name>
        <dbReference type="ChEBI" id="CHEBI:49883"/>
    </ligand>
</feature>
<dbReference type="GO" id="GO:0008987">
    <property type="term" value="F:quinolinate synthetase A activity"/>
    <property type="evidence" value="ECO:0007669"/>
    <property type="project" value="UniProtKB-UniRule"/>
</dbReference>
<gene>
    <name evidence="10" type="primary">nadA</name>
    <name evidence="11" type="ORF">C1I91_16785</name>
</gene>
<dbReference type="InterPro" id="IPR036094">
    <property type="entry name" value="NadA_sf"/>
</dbReference>
<evidence type="ECO:0000256" key="10">
    <source>
        <dbReference type="HAMAP-Rule" id="MF_00568"/>
    </source>
</evidence>
<dbReference type="KEGG" id="cmah:C1I91_16785"/>
<dbReference type="AlphaFoldDB" id="A0A3R5TGU6"/>
<evidence type="ECO:0000256" key="2">
    <source>
        <dbReference type="ARBA" id="ARBA00012669"/>
    </source>
</evidence>
<dbReference type="GO" id="GO:0005829">
    <property type="term" value="C:cytosol"/>
    <property type="evidence" value="ECO:0007669"/>
    <property type="project" value="TreeGrafter"/>
</dbReference>
<evidence type="ECO:0000256" key="9">
    <source>
        <dbReference type="ARBA" id="ARBA00023014"/>
    </source>
</evidence>
<dbReference type="PANTHER" id="PTHR30573">
    <property type="entry name" value="QUINOLINATE SYNTHETASE A"/>
    <property type="match status" value="1"/>
</dbReference>
<keyword evidence="9 10" id="KW-0411">Iron-sulfur</keyword>
<evidence type="ECO:0000313" key="11">
    <source>
        <dbReference type="EMBL" id="QAA33159.1"/>
    </source>
</evidence>
<reference evidence="11 12" key="1">
    <citation type="submission" date="2018-01" db="EMBL/GenBank/DDBJ databases">
        <title>Genome Sequencing and Assembly of Anaerobacter polyendosporus strain CT4.</title>
        <authorList>
            <person name="Tachaapaikoon C."/>
            <person name="Sutheeworapong S."/>
            <person name="Jenjaroenpun P."/>
            <person name="Wongsurawat T."/>
            <person name="Nookeaw I."/>
            <person name="Cheawchanlertfa P."/>
            <person name="Kosugi A."/>
            <person name="Cheevadhanarak S."/>
            <person name="Ratanakhanokchai K."/>
        </authorList>
    </citation>
    <scope>NUCLEOTIDE SEQUENCE [LARGE SCALE GENOMIC DNA]</scope>
    <source>
        <strain evidence="11 12">CT4</strain>
    </source>
</reference>
<dbReference type="GO" id="GO:0051539">
    <property type="term" value="F:4 iron, 4 sulfur cluster binding"/>
    <property type="evidence" value="ECO:0007669"/>
    <property type="project" value="UniProtKB-KW"/>
</dbReference>
<dbReference type="NCBIfam" id="TIGR00550">
    <property type="entry name" value="nadA"/>
    <property type="match status" value="1"/>
</dbReference>
<feature type="binding site" evidence="10">
    <location>
        <begin position="195"/>
        <end position="197"/>
    </location>
    <ligand>
        <name>iminosuccinate</name>
        <dbReference type="ChEBI" id="CHEBI:77875"/>
    </ligand>
</feature>
<dbReference type="PANTHER" id="PTHR30573:SF0">
    <property type="entry name" value="QUINOLINATE SYNTHASE, CHLOROPLASTIC"/>
    <property type="match status" value="1"/>
</dbReference>